<proteinExistence type="predicted"/>
<evidence type="ECO:0000313" key="1">
    <source>
        <dbReference type="EMBL" id="PWA85055.1"/>
    </source>
</evidence>
<gene>
    <name evidence="1" type="ORF">CTI12_AA151630</name>
</gene>
<dbReference type="AlphaFoldDB" id="A0A2U1PH13"/>
<protein>
    <submittedName>
        <fullName evidence="1">Delta-cadinene synthase isozyme XC1</fullName>
    </submittedName>
</protein>
<keyword evidence="2" id="KW-1185">Reference proteome</keyword>
<evidence type="ECO:0000313" key="2">
    <source>
        <dbReference type="Proteomes" id="UP000245207"/>
    </source>
</evidence>
<dbReference type="Proteomes" id="UP000245207">
    <property type="component" value="Unassembled WGS sequence"/>
</dbReference>
<reference evidence="1 2" key="1">
    <citation type="journal article" date="2018" name="Mol. Plant">
        <title>The genome of Artemisia annua provides insight into the evolution of Asteraceae family and artemisinin biosynthesis.</title>
        <authorList>
            <person name="Shen Q."/>
            <person name="Zhang L."/>
            <person name="Liao Z."/>
            <person name="Wang S."/>
            <person name="Yan T."/>
            <person name="Shi P."/>
            <person name="Liu M."/>
            <person name="Fu X."/>
            <person name="Pan Q."/>
            <person name="Wang Y."/>
            <person name="Lv Z."/>
            <person name="Lu X."/>
            <person name="Zhang F."/>
            <person name="Jiang W."/>
            <person name="Ma Y."/>
            <person name="Chen M."/>
            <person name="Hao X."/>
            <person name="Li L."/>
            <person name="Tang Y."/>
            <person name="Lv G."/>
            <person name="Zhou Y."/>
            <person name="Sun X."/>
            <person name="Brodelius P.E."/>
            <person name="Rose J.K.C."/>
            <person name="Tang K."/>
        </authorList>
    </citation>
    <scope>NUCLEOTIDE SEQUENCE [LARGE SCALE GENOMIC DNA]</scope>
    <source>
        <strain evidence="2">cv. Huhao1</strain>
        <tissue evidence="1">Leaf</tissue>
    </source>
</reference>
<name>A0A2U1PH13_ARTAN</name>
<dbReference type="OrthoDB" id="999103at2759"/>
<accession>A0A2U1PH13</accession>
<sequence>MARFWEVVGEVKAMCFILKLPVLYEDQGLGKIDVKLLGGLEVMVGMENENMASNVLKDKEHDLRRWLHKLRGSESLHRTTGRLTWITIIGLPISCWGEKMFKKIASMHGSILGDSKRGVDAYTEKENTGNLRTNGGPIVGVNVNGPDENVGRDEGDGVGKG</sequence>
<organism evidence="1 2">
    <name type="scientific">Artemisia annua</name>
    <name type="common">Sweet wormwood</name>
    <dbReference type="NCBI Taxonomy" id="35608"/>
    <lineage>
        <taxon>Eukaryota</taxon>
        <taxon>Viridiplantae</taxon>
        <taxon>Streptophyta</taxon>
        <taxon>Embryophyta</taxon>
        <taxon>Tracheophyta</taxon>
        <taxon>Spermatophyta</taxon>
        <taxon>Magnoliopsida</taxon>
        <taxon>eudicotyledons</taxon>
        <taxon>Gunneridae</taxon>
        <taxon>Pentapetalae</taxon>
        <taxon>asterids</taxon>
        <taxon>campanulids</taxon>
        <taxon>Asterales</taxon>
        <taxon>Asteraceae</taxon>
        <taxon>Asteroideae</taxon>
        <taxon>Anthemideae</taxon>
        <taxon>Artemisiinae</taxon>
        <taxon>Artemisia</taxon>
    </lineage>
</organism>
<comment type="caution">
    <text evidence="1">The sequence shown here is derived from an EMBL/GenBank/DDBJ whole genome shotgun (WGS) entry which is preliminary data.</text>
</comment>
<dbReference type="EMBL" id="PKPP01001164">
    <property type="protein sequence ID" value="PWA85055.1"/>
    <property type="molecule type" value="Genomic_DNA"/>
</dbReference>